<protein>
    <submittedName>
        <fullName evidence="1">Uncharacterized protein</fullName>
    </submittedName>
</protein>
<reference evidence="1 2" key="1">
    <citation type="submission" date="2020-03" db="EMBL/GenBank/DDBJ databases">
        <title>Sequencing the genomes of 1000 actinobacteria strains.</title>
        <authorList>
            <person name="Klenk H.-P."/>
        </authorList>
    </citation>
    <scope>NUCLEOTIDE SEQUENCE [LARGE SCALE GENOMIC DNA]</scope>
    <source>
        <strain evidence="1 2">DSM 44556</strain>
    </source>
</reference>
<sequence length="63" mass="7002">MMMPEDASDAERDFAIEVLRKLLLRIDARRGADVDEVSSLPAGLRGELAEQFLMGGRRAADIR</sequence>
<dbReference type="EMBL" id="JAANOW010000001">
    <property type="protein sequence ID" value="NIH95025.1"/>
    <property type="molecule type" value="Genomic_DNA"/>
</dbReference>
<evidence type="ECO:0000313" key="2">
    <source>
        <dbReference type="Proteomes" id="UP000547444"/>
    </source>
</evidence>
<evidence type="ECO:0000313" key="1">
    <source>
        <dbReference type="EMBL" id="NIH95025.1"/>
    </source>
</evidence>
<name>A0A7X5TYD5_9MYCO</name>
<dbReference type="RefSeq" id="WP_167157847.1">
    <property type="nucleotide sequence ID" value="NZ_JAANOW010000001.1"/>
</dbReference>
<keyword evidence="2" id="KW-1185">Reference proteome</keyword>
<dbReference type="Proteomes" id="UP000547444">
    <property type="component" value="Unassembled WGS sequence"/>
</dbReference>
<organism evidence="1 2">
    <name type="scientific">Mycolicibacterium fluoranthenivorans</name>
    <dbReference type="NCBI Taxonomy" id="258505"/>
    <lineage>
        <taxon>Bacteria</taxon>
        <taxon>Bacillati</taxon>
        <taxon>Actinomycetota</taxon>
        <taxon>Actinomycetes</taxon>
        <taxon>Mycobacteriales</taxon>
        <taxon>Mycobacteriaceae</taxon>
        <taxon>Mycolicibacterium</taxon>
    </lineage>
</organism>
<gene>
    <name evidence="1" type="ORF">FHU31_001981</name>
</gene>
<accession>A0A7X5TYD5</accession>
<dbReference type="AlphaFoldDB" id="A0A7X5TYD5"/>
<comment type="caution">
    <text evidence="1">The sequence shown here is derived from an EMBL/GenBank/DDBJ whole genome shotgun (WGS) entry which is preliminary data.</text>
</comment>
<proteinExistence type="predicted"/>